<accession>A0A0N9U719</accession>
<comment type="similarity">
    <text evidence="1">Belongs to the aldehyde dehydrogenase family.</text>
</comment>
<gene>
    <name evidence="4" type="ORF">AN936_00665</name>
</gene>
<evidence type="ECO:0000259" key="3">
    <source>
        <dbReference type="Pfam" id="PF00171"/>
    </source>
</evidence>
<dbReference type="Gene3D" id="3.40.605.10">
    <property type="entry name" value="Aldehyde Dehydrogenase, Chain A, domain 1"/>
    <property type="match status" value="1"/>
</dbReference>
<keyword evidence="2" id="KW-0560">Oxidoreductase</keyword>
<dbReference type="InterPro" id="IPR051020">
    <property type="entry name" value="ALDH-related_metabolic_enz"/>
</dbReference>
<dbReference type="InterPro" id="IPR016162">
    <property type="entry name" value="Ald_DH_N"/>
</dbReference>
<dbReference type="Pfam" id="PF00171">
    <property type="entry name" value="Aldedh"/>
    <property type="match status" value="1"/>
</dbReference>
<dbReference type="RefSeq" id="WP_234715696.1">
    <property type="nucleotide sequence ID" value="NZ_CP012700.1"/>
</dbReference>
<dbReference type="InterPro" id="IPR016163">
    <property type="entry name" value="Ald_DH_C"/>
</dbReference>
<dbReference type="Gene3D" id="3.40.309.10">
    <property type="entry name" value="Aldehyde Dehydrogenase, Chain A, domain 2"/>
    <property type="match status" value="1"/>
</dbReference>
<name>A0A0N9U719_SPHMC</name>
<dbReference type="Proteomes" id="UP000058074">
    <property type="component" value="Chromosome"/>
</dbReference>
<dbReference type="AlphaFoldDB" id="A0A0N9U719"/>
<evidence type="ECO:0000313" key="4">
    <source>
        <dbReference type="EMBL" id="ALH78935.1"/>
    </source>
</evidence>
<sequence length="480" mass="49639">MMHSAFDSGRSLLIGGRWEAAERTMEVINPWSGEALGAVACADAGHVARAVASAVRGAEAMRALATGERSRILHAAAAALEGDAERFAAAITAETGKPIRSARREAARAVNTLRLSAEEAVRLAGETIAFDSFPGGEARSGHYIYEPVGVIAAITPFNDPLNLVCHKLGPAFAAGNAVVLKPAEQAPLVAIMLARLLLAVGLPAEALCLLTGRGSDFGDALTAHPDVAMVSFTGGAKVGEAICRAAGIKRLAMELGGNGPVIVMGDADIEKAAAACVSGAFGAAGQNCIGVQRIYVHDAVHDAFADALVAVTAALRVGDPTDGETDIGPMIGAAEAQRITAWTAEAVSRGATLLTGGERAGTLVRPTLLANVADDARVACHEAFGPVVSLFRFTNLDAAIDAANRADYAIHAAIFTESLRTARHAARRLRVAGVMVNDSTDYRLDAMPFGGAGRGNMGREGVRFAAREMSQTKVICFHDA</sequence>
<organism evidence="4 5">
    <name type="scientific">Sphingopyxis macrogoltabida</name>
    <name type="common">Sphingomonas macrogoltabidus</name>
    <dbReference type="NCBI Taxonomy" id="33050"/>
    <lineage>
        <taxon>Bacteria</taxon>
        <taxon>Pseudomonadati</taxon>
        <taxon>Pseudomonadota</taxon>
        <taxon>Alphaproteobacteria</taxon>
        <taxon>Sphingomonadales</taxon>
        <taxon>Sphingomonadaceae</taxon>
        <taxon>Sphingopyxis</taxon>
    </lineage>
</organism>
<dbReference type="FunFam" id="3.40.605.10:FF:000007">
    <property type="entry name" value="NAD/NADP-dependent betaine aldehyde dehydrogenase"/>
    <property type="match status" value="1"/>
</dbReference>
<dbReference type="GO" id="GO:0008911">
    <property type="term" value="F:lactaldehyde dehydrogenase (NAD+) activity"/>
    <property type="evidence" value="ECO:0007669"/>
    <property type="project" value="TreeGrafter"/>
</dbReference>
<dbReference type="SUPFAM" id="SSF53720">
    <property type="entry name" value="ALDH-like"/>
    <property type="match status" value="1"/>
</dbReference>
<dbReference type="PATRIC" id="fig|33050.5.peg.136"/>
<evidence type="ECO:0000256" key="2">
    <source>
        <dbReference type="ARBA" id="ARBA00023002"/>
    </source>
</evidence>
<proteinExistence type="inferred from homology"/>
<dbReference type="InterPro" id="IPR016161">
    <property type="entry name" value="Ald_DH/histidinol_DH"/>
</dbReference>
<dbReference type="PANTHER" id="PTHR42991">
    <property type="entry name" value="ALDEHYDE DEHYDROGENASE"/>
    <property type="match status" value="1"/>
</dbReference>
<evidence type="ECO:0000313" key="5">
    <source>
        <dbReference type="Proteomes" id="UP000058074"/>
    </source>
</evidence>
<protein>
    <submittedName>
        <fullName evidence="4">Aldehyde dehydrogenase</fullName>
    </submittedName>
</protein>
<evidence type="ECO:0000256" key="1">
    <source>
        <dbReference type="ARBA" id="ARBA00009986"/>
    </source>
</evidence>
<dbReference type="EMBL" id="CP012700">
    <property type="protein sequence ID" value="ALH78935.1"/>
    <property type="molecule type" value="Genomic_DNA"/>
</dbReference>
<feature type="domain" description="Aldehyde dehydrogenase" evidence="3">
    <location>
        <begin position="20"/>
        <end position="475"/>
    </location>
</feature>
<dbReference type="PANTHER" id="PTHR42991:SF1">
    <property type="entry name" value="ALDEHYDE DEHYDROGENASE"/>
    <property type="match status" value="1"/>
</dbReference>
<dbReference type="KEGG" id="smag:AN936_00665"/>
<reference evidence="4 5" key="1">
    <citation type="journal article" date="2015" name="Genome Announc.">
        <title>Complete Genome Sequence of Polypropylene Glycol- and Polyethylene Glycol-Degrading Sphingopyxis macrogoltabida Strain EY-1.</title>
        <authorList>
            <person name="Ohtsubo Y."/>
            <person name="Nagata Y."/>
            <person name="Numata M."/>
            <person name="Tsuchikane K."/>
            <person name="Hosoyama A."/>
            <person name="Yamazoe A."/>
            <person name="Tsuda M."/>
            <person name="Fujita N."/>
            <person name="Kawai F."/>
        </authorList>
    </citation>
    <scope>NUCLEOTIDE SEQUENCE [LARGE SCALE GENOMIC DNA]</scope>
    <source>
        <strain evidence="4 5">EY-1</strain>
    </source>
</reference>
<dbReference type="InterPro" id="IPR015590">
    <property type="entry name" value="Aldehyde_DH_dom"/>
</dbReference>